<dbReference type="PROSITE" id="PS01348">
    <property type="entry name" value="MRAY_2"/>
    <property type="match status" value="1"/>
</dbReference>
<dbReference type="GO" id="GO:0071555">
    <property type="term" value="P:cell wall organization"/>
    <property type="evidence" value="ECO:0007669"/>
    <property type="project" value="TreeGrafter"/>
</dbReference>
<proteinExistence type="predicted"/>
<keyword evidence="7" id="KW-0460">Magnesium</keyword>
<comment type="subcellular location">
    <subcellularLocation>
        <location evidence="1">Cell membrane</location>
        <topology evidence="1">Multi-pass membrane protein</topology>
    </subcellularLocation>
</comment>
<keyword evidence="3 9" id="KW-0808">Transferase</keyword>
<keyword evidence="4 8" id="KW-0812">Transmembrane</keyword>
<feature type="transmembrane region" description="Helical" evidence="8">
    <location>
        <begin position="96"/>
        <end position="115"/>
    </location>
</feature>
<evidence type="ECO:0000256" key="6">
    <source>
        <dbReference type="ARBA" id="ARBA00023136"/>
    </source>
</evidence>
<feature type="transmembrane region" description="Helical" evidence="8">
    <location>
        <begin position="67"/>
        <end position="84"/>
    </location>
</feature>
<feature type="binding site" evidence="7">
    <location>
        <position position="147"/>
    </location>
    <ligand>
        <name>Mg(2+)</name>
        <dbReference type="ChEBI" id="CHEBI:18420"/>
    </ligand>
</feature>
<feature type="transmembrane region" description="Helical" evidence="8">
    <location>
        <begin position="127"/>
        <end position="149"/>
    </location>
</feature>
<dbReference type="GO" id="GO:0046872">
    <property type="term" value="F:metal ion binding"/>
    <property type="evidence" value="ECO:0007669"/>
    <property type="project" value="UniProtKB-KW"/>
</dbReference>
<feature type="transmembrane region" description="Helical" evidence="8">
    <location>
        <begin position="308"/>
        <end position="328"/>
    </location>
</feature>
<evidence type="ECO:0000256" key="4">
    <source>
        <dbReference type="ARBA" id="ARBA00022692"/>
    </source>
</evidence>
<evidence type="ECO:0000256" key="8">
    <source>
        <dbReference type="SAM" id="Phobius"/>
    </source>
</evidence>
<evidence type="ECO:0000256" key="7">
    <source>
        <dbReference type="PIRSR" id="PIRSR600715-1"/>
    </source>
</evidence>
<evidence type="ECO:0000313" key="9">
    <source>
        <dbReference type="EMBL" id="GBR75746.1"/>
    </source>
</evidence>
<evidence type="ECO:0000256" key="1">
    <source>
        <dbReference type="ARBA" id="ARBA00004651"/>
    </source>
</evidence>
<protein>
    <submittedName>
        <fullName evidence="9">UDP-phosphate N-acetylglucosaminyl 1-phosphate transferase</fullName>
    </submittedName>
</protein>
<comment type="caution">
    <text evidence="9">The sequence shown here is derived from an EMBL/GenBank/DDBJ whole genome shotgun (WGS) entry which is preliminary data.</text>
</comment>
<feature type="transmembrane region" description="Helical" evidence="8">
    <location>
        <begin position="40"/>
        <end position="60"/>
    </location>
</feature>
<dbReference type="InterPro" id="IPR000715">
    <property type="entry name" value="Glycosyl_transferase_4"/>
</dbReference>
<evidence type="ECO:0000256" key="5">
    <source>
        <dbReference type="ARBA" id="ARBA00022989"/>
    </source>
</evidence>
<keyword evidence="7" id="KW-0479">Metal-binding</keyword>
<dbReference type="EMBL" id="BGZO01000007">
    <property type="protein sequence ID" value="GBR75746.1"/>
    <property type="molecule type" value="Genomic_DNA"/>
</dbReference>
<feature type="binding site" evidence="7">
    <location>
        <position position="207"/>
    </location>
    <ligand>
        <name>Mg(2+)</name>
        <dbReference type="ChEBI" id="CHEBI:18420"/>
    </ligand>
</feature>
<feature type="transmembrane region" description="Helical" evidence="8">
    <location>
        <begin position="232"/>
        <end position="253"/>
    </location>
</feature>
<dbReference type="GO" id="GO:0016780">
    <property type="term" value="F:phosphotransferase activity, for other substituted phosphate groups"/>
    <property type="evidence" value="ECO:0007669"/>
    <property type="project" value="InterPro"/>
</dbReference>
<dbReference type="PANTHER" id="PTHR22926:SF3">
    <property type="entry name" value="UNDECAPRENYL-PHOSPHATE ALPHA-N-ACETYLGLUCOSAMINYL 1-PHOSPHATE TRANSFERASE"/>
    <property type="match status" value="1"/>
</dbReference>
<dbReference type="InterPro" id="IPR018480">
    <property type="entry name" value="PNAcMuramoyl-5peptid_Trfase_CS"/>
</dbReference>
<dbReference type="Pfam" id="PF00953">
    <property type="entry name" value="Glycos_transf_4"/>
    <property type="match status" value="1"/>
</dbReference>
<dbReference type="AlphaFoldDB" id="A0A388TFC4"/>
<evidence type="ECO:0000313" key="10">
    <source>
        <dbReference type="Proteomes" id="UP000275925"/>
    </source>
</evidence>
<evidence type="ECO:0000256" key="2">
    <source>
        <dbReference type="ARBA" id="ARBA00022475"/>
    </source>
</evidence>
<sequence length="337" mass="35913">MLALLSTLALVCPVKKLAAAVKAIDQPGRRKVHTQATPKLGGLAILAGILLALVASHFLYGGVFNNHTLIILLGAVLTAGLGFLDDRRSLQPPIKLLGQLAIAVLVVSCGIDIDFIRSPFSLAVLELGFWGKVISVFWIMLVMNIINLIDGLDGLAAGIALISALSLFIISLITQQLQVVFLLLALCGAVFGFLRFNFPPASIFMGDTGSLLLGYLLAVCSIEGVLKSAAGIALLIPVLSLFVPLADTALAICRRLQKKVHIFRADQEHIHHRLLQVYDSPREVVVLLCGASAVLNFLAVLLSLTSGLASVLLGLVLLFILPLVALRLRKFLKRGAG</sequence>
<keyword evidence="10" id="KW-1185">Reference proteome</keyword>
<dbReference type="CDD" id="cd06853">
    <property type="entry name" value="GT_WecA_like"/>
    <property type="match status" value="1"/>
</dbReference>
<accession>A0A388TFC4</accession>
<organism evidence="9 10">
    <name type="scientific">Candidatus Termititenax persephonae</name>
    <dbReference type="NCBI Taxonomy" id="2218525"/>
    <lineage>
        <taxon>Bacteria</taxon>
        <taxon>Bacillati</taxon>
        <taxon>Candidatus Margulisiibacteriota</taxon>
        <taxon>Candidatus Termititenacia</taxon>
        <taxon>Candidatus Termititenacales</taxon>
        <taxon>Candidatus Termititenacaceae</taxon>
        <taxon>Candidatus Termititenax</taxon>
    </lineage>
</organism>
<gene>
    <name evidence="9" type="primary">wecA</name>
    <name evidence="9" type="ORF">NO2_0390</name>
</gene>
<dbReference type="PANTHER" id="PTHR22926">
    <property type="entry name" value="PHOSPHO-N-ACETYLMURAMOYL-PENTAPEPTIDE-TRANSFERASE"/>
    <property type="match status" value="1"/>
</dbReference>
<comment type="cofactor">
    <cofactor evidence="7">
        <name>Mg(2+)</name>
        <dbReference type="ChEBI" id="CHEBI:18420"/>
    </cofactor>
</comment>
<dbReference type="GO" id="GO:0005886">
    <property type="term" value="C:plasma membrane"/>
    <property type="evidence" value="ECO:0007669"/>
    <property type="project" value="UniProtKB-SubCell"/>
</dbReference>
<dbReference type="GO" id="GO:0009103">
    <property type="term" value="P:lipopolysaccharide biosynthetic process"/>
    <property type="evidence" value="ECO:0007669"/>
    <property type="project" value="TreeGrafter"/>
</dbReference>
<keyword evidence="6 8" id="KW-0472">Membrane</keyword>
<dbReference type="GO" id="GO:0044038">
    <property type="term" value="P:cell wall macromolecule biosynthetic process"/>
    <property type="evidence" value="ECO:0007669"/>
    <property type="project" value="TreeGrafter"/>
</dbReference>
<feature type="transmembrane region" description="Helical" evidence="8">
    <location>
        <begin position="155"/>
        <end position="173"/>
    </location>
</feature>
<evidence type="ECO:0000256" key="3">
    <source>
        <dbReference type="ARBA" id="ARBA00022679"/>
    </source>
</evidence>
<reference evidence="9 10" key="1">
    <citation type="journal article" date="2019" name="ISME J.">
        <title>Genome analyses of uncultured TG2/ZB3 bacteria in 'Margulisbacteria' specifically attached to ectosymbiotic spirochetes of protists in the termite gut.</title>
        <authorList>
            <person name="Utami Y.D."/>
            <person name="Kuwahara H."/>
            <person name="Igai K."/>
            <person name="Murakami T."/>
            <person name="Sugaya K."/>
            <person name="Morikawa T."/>
            <person name="Nagura Y."/>
            <person name="Yuki M."/>
            <person name="Deevong P."/>
            <person name="Inoue T."/>
            <person name="Kihara K."/>
            <person name="Lo N."/>
            <person name="Yamada A."/>
            <person name="Ohkuma M."/>
            <person name="Hongoh Y."/>
        </authorList>
    </citation>
    <scope>NUCLEOTIDE SEQUENCE [LARGE SCALE GENOMIC DNA]</scope>
    <source>
        <strain evidence="9">NkOx7-02</strain>
    </source>
</reference>
<feature type="transmembrane region" description="Helical" evidence="8">
    <location>
        <begin position="180"/>
        <end position="198"/>
    </location>
</feature>
<keyword evidence="5 8" id="KW-1133">Transmembrane helix</keyword>
<feature type="transmembrane region" description="Helical" evidence="8">
    <location>
        <begin position="284"/>
        <end position="302"/>
    </location>
</feature>
<dbReference type="Proteomes" id="UP000275925">
    <property type="component" value="Unassembled WGS sequence"/>
</dbReference>
<keyword evidence="2" id="KW-1003">Cell membrane</keyword>
<name>A0A388TFC4_9BACT</name>